<dbReference type="InterPro" id="IPR002508">
    <property type="entry name" value="MurNAc-LAA_cat"/>
</dbReference>
<accession>A0A147K4L3</accession>
<evidence type="ECO:0000259" key="1">
    <source>
        <dbReference type="SMART" id="SM00646"/>
    </source>
</evidence>
<dbReference type="SUPFAM" id="SSF53187">
    <property type="entry name" value="Zn-dependent exopeptidases"/>
    <property type="match status" value="1"/>
</dbReference>
<protein>
    <recommendedName>
        <fullName evidence="1">MurNAc-LAA domain-containing protein</fullName>
    </recommendedName>
</protein>
<dbReference type="PANTHER" id="PTHR30032">
    <property type="entry name" value="N-ACETYLMURAMOYL-L-ALANINE AMIDASE-RELATED"/>
    <property type="match status" value="1"/>
</dbReference>
<reference evidence="2 3" key="1">
    <citation type="journal article" date="2016" name="Front. Microbiol.">
        <title>Microevolution Analysis of Bacillus coahuilensis Unveils Differences in Phosphorus Acquisition Strategies and Their Regulation.</title>
        <authorList>
            <person name="Gomez-Lunar Z."/>
            <person name="Hernandez-Gonzalez I."/>
            <person name="Rodriguez-Torres M.D."/>
            <person name="Souza V."/>
            <person name="Olmedo-Alvarez G."/>
        </authorList>
    </citation>
    <scope>NUCLEOTIDE SEQUENCE [LARGE SCALE GENOMIC DNA]</scope>
    <source>
        <strain evidence="3">p1.1.43</strain>
    </source>
</reference>
<organism evidence="2 3">
    <name type="scientific">Bacillus coahuilensis p1.1.43</name>
    <dbReference type="NCBI Taxonomy" id="1150625"/>
    <lineage>
        <taxon>Bacteria</taxon>
        <taxon>Bacillati</taxon>
        <taxon>Bacillota</taxon>
        <taxon>Bacilli</taxon>
        <taxon>Bacillales</taxon>
        <taxon>Bacillaceae</taxon>
        <taxon>Bacillus</taxon>
    </lineage>
</organism>
<comment type="caution">
    <text evidence="2">The sequence shown here is derived from an EMBL/GenBank/DDBJ whole genome shotgun (WGS) entry which is preliminary data.</text>
</comment>
<dbReference type="PATRIC" id="fig|1150625.3.peg.3218"/>
<dbReference type="InterPro" id="IPR007253">
    <property type="entry name" value="Cell_wall-bd_2"/>
</dbReference>
<gene>
    <name evidence="2" type="ORF">Q75_15420</name>
</gene>
<dbReference type="PANTHER" id="PTHR30032:SF8">
    <property type="entry name" value="GERMINATION-SPECIFIC N-ACETYLMURAMOYL-L-ALANINE AMIDASE"/>
    <property type="match status" value="1"/>
</dbReference>
<dbReference type="AlphaFoldDB" id="A0A147K4L3"/>
<keyword evidence="3" id="KW-1185">Reference proteome</keyword>
<dbReference type="STRING" id="1150625.Q75_15420"/>
<name>A0A147K4L3_9BACI</name>
<dbReference type="GO" id="GO:0008745">
    <property type="term" value="F:N-acetylmuramoyl-L-alanine amidase activity"/>
    <property type="evidence" value="ECO:0007669"/>
    <property type="project" value="InterPro"/>
</dbReference>
<evidence type="ECO:0000313" key="2">
    <source>
        <dbReference type="EMBL" id="KUP04388.1"/>
    </source>
</evidence>
<proteinExistence type="predicted"/>
<dbReference type="SMART" id="SM00646">
    <property type="entry name" value="Ami_3"/>
    <property type="match status" value="1"/>
</dbReference>
<dbReference type="OrthoDB" id="9806267at2"/>
<dbReference type="EMBL" id="LDYG01000051">
    <property type="protein sequence ID" value="KUP04388.1"/>
    <property type="molecule type" value="Genomic_DNA"/>
</dbReference>
<dbReference type="GO" id="GO:0009253">
    <property type="term" value="P:peptidoglycan catabolic process"/>
    <property type="evidence" value="ECO:0007669"/>
    <property type="project" value="InterPro"/>
</dbReference>
<dbReference type="CDD" id="cd02696">
    <property type="entry name" value="MurNAc-LAA"/>
    <property type="match status" value="1"/>
</dbReference>
<feature type="domain" description="MurNAc-LAA" evidence="1">
    <location>
        <begin position="89"/>
        <end position="222"/>
    </location>
</feature>
<dbReference type="Proteomes" id="UP000074108">
    <property type="component" value="Unassembled WGS sequence"/>
</dbReference>
<dbReference type="Pfam" id="PF04122">
    <property type="entry name" value="CW_binding_2"/>
    <property type="match status" value="3"/>
</dbReference>
<dbReference type="Gene3D" id="3.40.50.12090">
    <property type="match status" value="2"/>
</dbReference>
<dbReference type="Pfam" id="PF01520">
    <property type="entry name" value="Amidase_3"/>
    <property type="match status" value="1"/>
</dbReference>
<dbReference type="Gene3D" id="3.40.630.40">
    <property type="entry name" value="Zn-dependent exopeptidases"/>
    <property type="match status" value="1"/>
</dbReference>
<sequence length="682" mass="74906">MNQSDEEVLAASKRGTVIIDAGHGGKHTGTCGITGNQTRYCEKNANLSVALKLETILESKGYTVKMTRTTDKDFASYITGNGGDLDKRTQYANSMITDPDQTIVISIHHNGHPRSTTIRGIETYYYNGIDHAKKEYPHDPASIKYLPDSKRLAEEVHEEVVDIHNAIDRGIHDDQSFFIIRNSKAPAILAELGYMTNPQEESLIKSSSYQQKSATAIANAVDKYFKVFEVYESDSNKRIGLFDTSEKAISFASKQVKQVYVLDKYNQTVLYDGVNYSVYSKENGLLKEFFKLEDAIAYATSTPSTRIVSIANGHTVWSNYLDKIFVVRNSIGQELNRFVDYREAEKRAKYADQAYIVKETTNKVIWSSVSAVPVDNQIETVNLSGSYRITTSINISKDMYPNGFTSEKLEKTVILATGYDSADALSAGPLSAKYDQAPILLSEKDKLDRNVKNELERLHAKKVVIVGGEAAISSKVENELDQLGYETQRISGASRYHTNANIVKLLGDVNGYFVASGEQFADALAVAPIASALGWGIVLTDDQDIMSGNLSLVKGQTIKVVGGNQVIQPKVYDKIRGISGSIERLSGAHRYETLAVVLNEFSKELESEEILITTGTNFPDALAAAPLAATTSSPLIMVGSSVDRSVESFIFDFGRLNNVEQVKVIGGGISSSIVEDITAIVR</sequence>
<dbReference type="InterPro" id="IPR051922">
    <property type="entry name" value="Bact_Sporulation_Assoc"/>
</dbReference>
<evidence type="ECO:0000313" key="3">
    <source>
        <dbReference type="Proteomes" id="UP000074108"/>
    </source>
</evidence>
<dbReference type="RefSeq" id="WP_059351867.1">
    <property type="nucleotide sequence ID" value="NZ_LDYG01000051.1"/>
</dbReference>